<protein>
    <submittedName>
        <fullName evidence="1">N-formylglutamate amidohydrolase</fullName>
    </submittedName>
</protein>
<keyword evidence="1" id="KW-0378">Hydrolase</keyword>
<evidence type="ECO:0000313" key="1">
    <source>
        <dbReference type="EMBL" id="NNU78812.1"/>
    </source>
</evidence>
<sequence>MTKPFILSEPREWTSPAVFSSPHSGTAYPADFLASADLDPMMIRSSEDAFVDRLYAAAPDHGAPLLAATLPRAYVDVNRAADELDPALIAGAQRRCANPRVSAGLGVIPRVVAEGRPIRQGKIPLREALKRLRLGYHPYHEQLEALLSRQRDTFGVALLFDCHSMPHDALCSAPMVRGRRPDVVLGDRFGAACARWVIEAAAELFTAQGFVVARNAPFAGGYITQHYGRPSRNMHALQIEIDRALYMDERRLVPNDRFEDVAARLSAILAQMARLGDAATPLAAE</sequence>
<dbReference type="Pfam" id="PF05013">
    <property type="entry name" value="FGase"/>
    <property type="match status" value="1"/>
</dbReference>
<comment type="caution">
    <text evidence="1">The sequence shown here is derived from an EMBL/GenBank/DDBJ whole genome shotgun (WGS) entry which is preliminary data.</text>
</comment>
<dbReference type="GO" id="GO:0016787">
    <property type="term" value="F:hydrolase activity"/>
    <property type="evidence" value="ECO:0007669"/>
    <property type="project" value="UniProtKB-KW"/>
</dbReference>
<proteinExistence type="predicted"/>
<dbReference type="Proteomes" id="UP000572377">
    <property type="component" value="Unassembled WGS sequence"/>
</dbReference>
<keyword evidence="2" id="KW-1185">Reference proteome</keyword>
<dbReference type="Gene3D" id="3.40.630.40">
    <property type="entry name" value="Zn-dependent exopeptidases"/>
    <property type="match status" value="1"/>
</dbReference>
<reference evidence="1 2" key="1">
    <citation type="submission" date="2020-05" db="EMBL/GenBank/DDBJ databases">
        <title>Gimesia benthica sp. nov., a novel planctomycete isolated from a deep-sea water sample of the Northwest Indian Ocean.</title>
        <authorList>
            <person name="Wang J."/>
            <person name="Ruan C."/>
            <person name="Song L."/>
            <person name="Zhu Y."/>
            <person name="Li A."/>
            <person name="Zheng X."/>
            <person name="Wang L."/>
            <person name="Lu Z."/>
            <person name="Huang Y."/>
            <person name="Du W."/>
            <person name="Zhou Y."/>
            <person name="Huang L."/>
            <person name="Dai X."/>
        </authorList>
    </citation>
    <scope>NUCLEOTIDE SEQUENCE [LARGE SCALE GENOMIC DNA]</scope>
    <source>
        <strain evidence="1 2">YYQ-30</strain>
    </source>
</reference>
<evidence type="ECO:0000313" key="2">
    <source>
        <dbReference type="Proteomes" id="UP000572377"/>
    </source>
</evidence>
<dbReference type="AlphaFoldDB" id="A0A849KYP1"/>
<dbReference type="InterPro" id="IPR007709">
    <property type="entry name" value="N-FG_amidohydro"/>
</dbReference>
<name>A0A849KYP1_9RHOB</name>
<dbReference type="RefSeq" id="WP_171321239.1">
    <property type="nucleotide sequence ID" value="NZ_JABFBC010000001.1"/>
</dbReference>
<gene>
    <name evidence="1" type="ORF">HMH01_00035</name>
</gene>
<dbReference type="SUPFAM" id="SSF53187">
    <property type="entry name" value="Zn-dependent exopeptidases"/>
    <property type="match status" value="1"/>
</dbReference>
<accession>A0A849KYP1</accession>
<organism evidence="1 2">
    <name type="scientific">Halovulum dunhuangense</name>
    <dbReference type="NCBI Taxonomy" id="1505036"/>
    <lineage>
        <taxon>Bacteria</taxon>
        <taxon>Pseudomonadati</taxon>
        <taxon>Pseudomonadota</taxon>
        <taxon>Alphaproteobacteria</taxon>
        <taxon>Rhodobacterales</taxon>
        <taxon>Paracoccaceae</taxon>
        <taxon>Halovulum</taxon>
    </lineage>
</organism>
<dbReference type="EMBL" id="JABFBC010000001">
    <property type="protein sequence ID" value="NNU78812.1"/>
    <property type="molecule type" value="Genomic_DNA"/>
</dbReference>